<comment type="function">
    <text evidence="3">Reduces the stability of FtsZ polymers in the presence of ATP.</text>
</comment>
<dbReference type="InterPro" id="IPR027417">
    <property type="entry name" value="P-loop_NTPase"/>
</dbReference>
<dbReference type="Proteomes" id="UP000005555">
    <property type="component" value="Unassembled WGS sequence"/>
</dbReference>
<organism evidence="4 5">
    <name type="scientific">gamma proteobacterium HTCC2207</name>
    <dbReference type="NCBI Taxonomy" id="314287"/>
    <lineage>
        <taxon>Bacteria</taxon>
        <taxon>Pseudomonadati</taxon>
        <taxon>Pseudomonadota</taxon>
        <taxon>Gammaproteobacteria</taxon>
        <taxon>Cellvibrionales</taxon>
        <taxon>Porticoccaceae</taxon>
        <taxon>SAR92 clade</taxon>
    </lineage>
</organism>
<comment type="caution">
    <text evidence="4">The sequence shown here is derived from an EMBL/GenBank/DDBJ whole genome shotgun (WGS) entry which is preliminary data.</text>
</comment>
<accession>Q1YQH9</accession>
<evidence type="ECO:0000313" key="5">
    <source>
        <dbReference type="Proteomes" id="UP000005555"/>
    </source>
</evidence>
<dbReference type="GO" id="GO:0032153">
    <property type="term" value="C:cell division site"/>
    <property type="evidence" value="ECO:0007669"/>
    <property type="project" value="TreeGrafter"/>
</dbReference>
<dbReference type="PANTHER" id="PTHR12169:SF6">
    <property type="entry name" value="AFG1-LIKE ATPASE"/>
    <property type="match status" value="1"/>
</dbReference>
<sequence>MLTPKQRYQNDLARESFVEDAAQAQAVEKLDQLCSRLIKRNQRKKAGLLSKILRPALTPEKGLYFWGGVGRGKTYLMDSFYESLPFERKMRIHFHRFMRRVHQDLERLKGQANPLELVADSLAKETQVVCFDEFFVSDITDAMILARLLEGLFERGVTLVATSNIVPDLLYREGLQRQRFLPAIDLLNLHCEVVNVDGGQDYRLRALEQAELYYSPLGDLADQAIGATFNSLVAVEGEIKSGVDLDIEGRLIPSIKVAEDIVWFDFAAICEGPRSQNDYIELAREFHSVMISGVPIFTPANNDAARRFINLVDEFYDRSVKLAVTAAAPLYELYSGGRLGFEFQRTESRLLEMQSHEYLARPHRP</sequence>
<dbReference type="PANTHER" id="PTHR12169">
    <property type="entry name" value="ATPASE N2B"/>
    <property type="match status" value="1"/>
</dbReference>
<dbReference type="STRING" id="314287.GB2207_07008"/>
<evidence type="ECO:0000256" key="1">
    <source>
        <dbReference type="ARBA" id="ARBA00022741"/>
    </source>
</evidence>
<dbReference type="Gene3D" id="3.40.50.300">
    <property type="entry name" value="P-loop containing nucleotide triphosphate hydrolases"/>
    <property type="match status" value="1"/>
</dbReference>
<dbReference type="OrthoDB" id="9774491at2"/>
<dbReference type="GO" id="GO:0005737">
    <property type="term" value="C:cytoplasm"/>
    <property type="evidence" value="ECO:0007669"/>
    <property type="project" value="UniProtKB-SubCell"/>
</dbReference>
<evidence type="ECO:0000256" key="2">
    <source>
        <dbReference type="ARBA" id="ARBA00022840"/>
    </source>
</evidence>
<comment type="subcellular location">
    <subcellularLocation>
        <location evidence="3">Cytoplasm</location>
    </subcellularLocation>
</comment>
<keyword evidence="2 3" id="KW-0067">ATP-binding</keyword>
<dbReference type="EMBL" id="AAPI01000006">
    <property type="protein sequence ID" value="EAS46582.1"/>
    <property type="molecule type" value="Genomic_DNA"/>
</dbReference>
<feature type="binding site" evidence="3">
    <location>
        <begin position="67"/>
        <end position="74"/>
    </location>
    <ligand>
        <name>ATP</name>
        <dbReference type="ChEBI" id="CHEBI:30616"/>
    </ligand>
</feature>
<comment type="subunit">
    <text evidence="3">Interacts with FtsZ.</text>
</comment>
<dbReference type="SUPFAM" id="SSF52540">
    <property type="entry name" value="P-loop containing nucleoside triphosphate hydrolases"/>
    <property type="match status" value="1"/>
</dbReference>
<protein>
    <recommendedName>
        <fullName evidence="3">Cell division protein ZapE</fullName>
    </recommendedName>
    <alternativeName>
        <fullName evidence="3">Z ring-associated protein ZapE</fullName>
    </alternativeName>
</protein>
<dbReference type="GO" id="GO:0016887">
    <property type="term" value="F:ATP hydrolysis activity"/>
    <property type="evidence" value="ECO:0007669"/>
    <property type="project" value="UniProtKB-UniRule"/>
</dbReference>
<reference evidence="4 5" key="1">
    <citation type="submission" date="2006-03" db="EMBL/GenBank/DDBJ databases">
        <authorList>
            <person name="Giovannoni S.J."/>
            <person name="Cho J.-C."/>
            <person name="Ferriera S."/>
            <person name="Johnson J."/>
            <person name="Kravitz S."/>
            <person name="Halpern A."/>
            <person name="Remington K."/>
            <person name="Beeson K."/>
            <person name="Tran B."/>
            <person name="Rogers Y.-H."/>
            <person name="Friedman R."/>
            <person name="Venter J.C."/>
        </authorList>
    </citation>
    <scope>NUCLEOTIDE SEQUENCE [LARGE SCALE GENOMIC DNA]</scope>
    <source>
        <strain evidence="4 5">HTCC2207</strain>
    </source>
</reference>
<dbReference type="AlphaFoldDB" id="Q1YQH9"/>
<keyword evidence="3" id="KW-0132">Cell division</keyword>
<keyword evidence="3" id="KW-0378">Hydrolase</keyword>
<dbReference type="eggNOG" id="COG1485">
    <property type="taxonomic scope" value="Bacteria"/>
</dbReference>
<keyword evidence="3" id="KW-0963">Cytoplasm</keyword>
<dbReference type="Pfam" id="PF03969">
    <property type="entry name" value="AFG1_ATPase"/>
    <property type="match status" value="1"/>
</dbReference>
<keyword evidence="1 3" id="KW-0547">Nucleotide-binding</keyword>
<keyword evidence="5" id="KW-1185">Reference proteome</keyword>
<dbReference type="GO" id="GO:0005524">
    <property type="term" value="F:ATP binding"/>
    <property type="evidence" value="ECO:0007669"/>
    <property type="project" value="UniProtKB-UniRule"/>
</dbReference>
<dbReference type="InterPro" id="IPR030870">
    <property type="entry name" value="ZapE"/>
</dbReference>
<name>Q1YQH9_9GAMM</name>
<dbReference type="HAMAP" id="MF_01919">
    <property type="entry name" value="ZapE"/>
    <property type="match status" value="1"/>
</dbReference>
<dbReference type="GO" id="GO:0051301">
    <property type="term" value="P:cell division"/>
    <property type="evidence" value="ECO:0007669"/>
    <property type="project" value="UniProtKB-UniRule"/>
</dbReference>
<dbReference type="HOGENOM" id="CLU_008681_0_4_6"/>
<comment type="similarity">
    <text evidence="3">Belongs to the AFG1 ATPase family. ZapE subfamily.</text>
</comment>
<proteinExistence type="inferred from homology"/>
<evidence type="ECO:0000313" key="4">
    <source>
        <dbReference type="EMBL" id="EAS46582.1"/>
    </source>
</evidence>
<evidence type="ECO:0000256" key="3">
    <source>
        <dbReference type="HAMAP-Rule" id="MF_01919"/>
    </source>
</evidence>
<keyword evidence="3" id="KW-0131">Cell cycle</keyword>
<dbReference type="InterPro" id="IPR005654">
    <property type="entry name" value="ATPase_AFG1-like"/>
</dbReference>
<gene>
    <name evidence="3" type="primary">zapE</name>
    <name evidence="4" type="ORF">GB2207_07008</name>
</gene>
<dbReference type="NCBIfam" id="NF040713">
    <property type="entry name" value="ZapE"/>
    <property type="match status" value="1"/>
</dbReference>